<dbReference type="Proteomes" id="UP000076586">
    <property type="component" value="Unassembled WGS sequence"/>
</dbReference>
<proteinExistence type="predicted"/>
<dbReference type="OrthoDB" id="4301792at2"/>
<reference evidence="2" key="2">
    <citation type="journal article" date="2017" name="Genome Announc.">
        <title>Draft genome sequence of Paludibacter jiangxiensis NM7(T), a propionate-producing fermentative bacterium.</title>
        <authorList>
            <person name="Qiu Y.-L."/>
            <person name="Tourlousse D.M."/>
            <person name="Matsuura N."/>
            <person name="Ohashi A."/>
            <person name="Sekiguchi Y."/>
        </authorList>
    </citation>
    <scope>NUCLEOTIDE SEQUENCE [LARGE SCALE GENOMIC DNA]</scope>
    <source>
        <strain evidence="2">NM7</strain>
    </source>
</reference>
<dbReference type="EMBL" id="BDCR01000003">
    <property type="protein sequence ID" value="GAT62943.1"/>
    <property type="molecule type" value="Genomic_DNA"/>
</dbReference>
<name>A0A170ZRQ3_9BACT</name>
<gene>
    <name evidence="1" type="ORF">PJIAN_3255</name>
</gene>
<organism evidence="1 2">
    <name type="scientific">Paludibacter jiangxiensis</name>
    <dbReference type="NCBI Taxonomy" id="681398"/>
    <lineage>
        <taxon>Bacteria</taxon>
        <taxon>Pseudomonadati</taxon>
        <taxon>Bacteroidota</taxon>
        <taxon>Bacteroidia</taxon>
        <taxon>Bacteroidales</taxon>
        <taxon>Paludibacteraceae</taxon>
        <taxon>Paludibacter</taxon>
    </lineage>
</organism>
<comment type="caution">
    <text evidence="1">The sequence shown here is derived from an EMBL/GenBank/DDBJ whole genome shotgun (WGS) entry which is preliminary data.</text>
</comment>
<evidence type="ECO:0000313" key="2">
    <source>
        <dbReference type="Proteomes" id="UP000076586"/>
    </source>
</evidence>
<dbReference type="RefSeq" id="WP_153802516.1">
    <property type="nucleotide sequence ID" value="NZ_BDCR01000003.1"/>
</dbReference>
<protein>
    <submittedName>
        <fullName evidence="1">Uncharacterized protein</fullName>
    </submittedName>
</protein>
<dbReference type="AlphaFoldDB" id="A0A170ZRQ3"/>
<reference evidence="2" key="1">
    <citation type="submission" date="2016-04" db="EMBL/GenBank/DDBJ databases">
        <title>Draft genome sequence of Paludibacter jiangxiensis strain NM7.</title>
        <authorList>
            <person name="Qiu Y."/>
            <person name="Matsuura N."/>
            <person name="Ohashi A."/>
            <person name="Tourlousse M.D."/>
            <person name="Sekiguchi Y."/>
        </authorList>
    </citation>
    <scope>NUCLEOTIDE SEQUENCE [LARGE SCALE GENOMIC DNA]</scope>
    <source>
        <strain evidence="2">NM7</strain>
    </source>
</reference>
<keyword evidence="2" id="KW-1185">Reference proteome</keyword>
<accession>A0A170ZRQ3</accession>
<evidence type="ECO:0000313" key="1">
    <source>
        <dbReference type="EMBL" id="GAT62943.1"/>
    </source>
</evidence>
<sequence length="176" mass="20978">MRKILYISIFLIAVCPIVFSGQVNKTPQQLIDITIFNTQEKKNWIFQKDYQLSQLNQSEISECEHILKIFIDQYNIKGKAKLDSLKKRYNTPKYKHIQFLKNQFYIDLKKYGRQYIAVKDKHSHTIVYINCFCNPSEFSYRKQEWVQVEDGGNCFFQIKIDLNDKKVIDYKENGVA</sequence>